<dbReference type="EMBL" id="LIAE01006519">
    <property type="protein sequence ID" value="PAV88430.1"/>
    <property type="molecule type" value="Genomic_DNA"/>
</dbReference>
<gene>
    <name evidence="1" type="ORF">WR25_06008</name>
</gene>
<evidence type="ECO:0000313" key="2">
    <source>
        <dbReference type="Proteomes" id="UP000218231"/>
    </source>
</evidence>
<accession>A0A2A2LQI0</accession>
<proteinExistence type="predicted"/>
<dbReference type="AlphaFoldDB" id="A0A2A2LQI0"/>
<name>A0A2A2LQI0_9BILA</name>
<keyword evidence="2" id="KW-1185">Reference proteome</keyword>
<reference evidence="1 2" key="1">
    <citation type="journal article" date="2017" name="Curr. Biol.">
        <title>Genome architecture and evolution of a unichromosomal asexual nematode.</title>
        <authorList>
            <person name="Fradin H."/>
            <person name="Zegar C."/>
            <person name="Gutwein M."/>
            <person name="Lucas J."/>
            <person name="Kovtun M."/>
            <person name="Corcoran D."/>
            <person name="Baugh L.R."/>
            <person name="Kiontke K."/>
            <person name="Gunsalus K."/>
            <person name="Fitch D.H."/>
            <person name="Piano F."/>
        </authorList>
    </citation>
    <scope>NUCLEOTIDE SEQUENCE [LARGE SCALE GENOMIC DNA]</scope>
    <source>
        <strain evidence="1">PF1309</strain>
    </source>
</reference>
<comment type="caution">
    <text evidence="1">The sequence shown here is derived from an EMBL/GenBank/DDBJ whole genome shotgun (WGS) entry which is preliminary data.</text>
</comment>
<evidence type="ECO:0000313" key="1">
    <source>
        <dbReference type="EMBL" id="PAV88430.1"/>
    </source>
</evidence>
<sequence>MLDRDKETVPLLESDVLEDGRKDDTTIEIPEVELSHGKLMENHKSLTFESTNISLLRRLKRKKLRMPYLDTPSVAPLELSECESGSLGRISITRNEHSYVRKQRGQNSRRKIFIL</sequence>
<dbReference type="Proteomes" id="UP000218231">
    <property type="component" value="Unassembled WGS sequence"/>
</dbReference>
<protein>
    <submittedName>
        <fullName evidence="1">Uncharacterized protein</fullName>
    </submittedName>
</protein>
<organism evidence="1 2">
    <name type="scientific">Diploscapter pachys</name>
    <dbReference type="NCBI Taxonomy" id="2018661"/>
    <lineage>
        <taxon>Eukaryota</taxon>
        <taxon>Metazoa</taxon>
        <taxon>Ecdysozoa</taxon>
        <taxon>Nematoda</taxon>
        <taxon>Chromadorea</taxon>
        <taxon>Rhabditida</taxon>
        <taxon>Rhabditina</taxon>
        <taxon>Rhabditomorpha</taxon>
        <taxon>Rhabditoidea</taxon>
        <taxon>Rhabditidae</taxon>
        <taxon>Diploscapter</taxon>
    </lineage>
</organism>